<feature type="compositionally biased region" description="Polar residues" evidence="1">
    <location>
        <begin position="50"/>
        <end position="86"/>
    </location>
</feature>
<feature type="region of interest" description="Disordered" evidence="1">
    <location>
        <begin position="39"/>
        <end position="135"/>
    </location>
</feature>
<evidence type="ECO:0000256" key="1">
    <source>
        <dbReference type="SAM" id="MobiDB-lite"/>
    </source>
</evidence>
<proteinExistence type="predicted"/>
<evidence type="ECO:0000313" key="2">
    <source>
        <dbReference type="EMBL" id="CAK0824770.1"/>
    </source>
</evidence>
<protein>
    <submittedName>
        <fullName evidence="2">Uncharacterized protein</fullName>
    </submittedName>
</protein>
<reference evidence="2" key="1">
    <citation type="submission" date="2023-10" db="EMBL/GenBank/DDBJ databases">
        <authorList>
            <person name="Chen Y."/>
            <person name="Shah S."/>
            <person name="Dougan E. K."/>
            <person name="Thang M."/>
            <person name="Chan C."/>
        </authorList>
    </citation>
    <scope>NUCLEOTIDE SEQUENCE [LARGE SCALE GENOMIC DNA]</scope>
</reference>
<sequence length="135" mass="14200">RPRGGRKVPRPAGGGGRRVMADDSSELLTTKNTFLDCQSPWMEPVVLPQRPSSDPGASTDSMTSVHTAQSVSSVVAPTKQSDSLQGAASRARDRAGAPACAAGPTAGGRDGEAAAFVPISKTRRRRNQRKERSFP</sequence>
<organism evidence="2 3">
    <name type="scientific">Prorocentrum cordatum</name>
    <dbReference type="NCBI Taxonomy" id="2364126"/>
    <lineage>
        <taxon>Eukaryota</taxon>
        <taxon>Sar</taxon>
        <taxon>Alveolata</taxon>
        <taxon>Dinophyceae</taxon>
        <taxon>Prorocentrales</taxon>
        <taxon>Prorocentraceae</taxon>
        <taxon>Prorocentrum</taxon>
    </lineage>
</organism>
<evidence type="ECO:0000313" key="3">
    <source>
        <dbReference type="Proteomes" id="UP001189429"/>
    </source>
</evidence>
<name>A0ABN9RZV5_9DINO</name>
<dbReference type="Proteomes" id="UP001189429">
    <property type="component" value="Unassembled WGS sequence"/>
</dbReference>
<feature type="region of interest" description="Disordered" evidence="1">
    <location>
        <begin position="1"/>
        <end position="25"/>
    </location>
</feature>
<comment type="caution">
    <text evidence="2">The sequence shown here is derived from an EMBL/GenBank/DDBJ whole genome shotgun (WGS) entry which is preliminary data.</text>
</comment>
<keyword evidence="3" id="KW-1185">Reference proteome</keyword>
<feature type="non-terminal residue" evidence="2">
    <location>
        <position position="1"/>
    </location>
</feature>
<gene>
    <name evidence="2" type="ORF">PCOR1329_LOCUS25083</name>
</gene>
<dbReference type="EMBL" id="CAUYUJ010008724">
    <property type="protein sequence ID" value="CAK0824770.1"/>
    <property type="molecule type" value="Genomic_DNA"/>
</dbReference>
<accession>A0ABN9RZV5</accession>